<dbReference type="InParanoid" id="Q0U1W1"/>
<sequence length="55" mass="6012">MVMVSSNNGVAKQARLRAFDSQAQWVQGGLERGQTCDVARLSGWGGTFVLFSHQQ</sequence>
<name>Q0U1W1_PHANO</name>
<gene>
    <name evidence="1" type="ORF">SNOG_14123</name>
</gene>
<organism evidence="1 2">
    <name type="scientific">Phaeosphaeria nodorum (strain SN15 / ATCC MYA-4574 / FGSC 10173)</name>
    <name type="common">Glume blotch fungus</name>
    <name type="synonym">Parastagonospora nodorum</name>
    <dbReference type="NCBI Taxonomy" id="321614"/>
    <lineage>
        <taxon>Eukaryota</taxon>
        <taxon>Fungi</taxon>
        <taxon>Dikarya</taxon>
        <taxon>Ascomycota</taxon>
        <taxon>Pezizomycotina</taxon>
        <taxon>Dothideomycetes</taxon>
        <taxon>Pleosporomycetidae</taxon>
        <taxon>Pleosporales</taxon>
        <taxon>Pleosporineae</taxon>
        <taxon>Phaeosphaeriaceae</taxon>
        <taxon>Parastagonospora</taxon>
    </lineage>
</organism>
<accession>Q0U1W1</accession>
<reference evidence="2" key="1">
    <citation type="journal article" date="2007" name="Plant Cell">
        <title>Dothideomycete-plant interactions illuminated by genome sequencing and EST analysis of the wheat pathogen Stagonospora nodorum.</title>
        <authorList>
            <person name="Hane J.K."/>
            <person name="Lowe R.G."/>
            <person name="Solomon P.S."/>
            <person name="Tan K.C."/>
            <person name="Schoch C.L."/>
            <person name="Spatafora J.W."/>
            <person name="Crous P.W."/>
            <person name="Kodira C."/>
            <person name="Birren B.W."/>
            <person name="Galagan J.E."/>
            <person name="Torriani S.F."/>
            <person name="McDonald B.A."/>
            <person name="Oliver R.P."/>
        </authorList>
    </citation>
    <scope>NUCLEOTIDE SEQUENCE [LARGE SCALE GENOMIC DNA]</scope>
    <source>
        <strain evidence="2">SN15 / ATCC MYA-4574 / FGSC 10173</strain>
    </source>
</reference>
<dbReference type="RefSeq" id="XP_001804320.1">
    <property type="nucleotide sequence ID" value="XM_001804268.1"/>
</dbReference>
<evidence type="ECO:0000313" key="2">
    <source>
        <dbReference type="Proteomes" id="UP000001055"/>
    </source>
</evidence>
<protein>
    <submittedName>
        <fullName evidence="1">Uncharacterized protein</fullName>
    </submittedName>
</protein>
<dbReference type="AlphaFoldDB" id="Q0U1W1"/>
<evidence type="ECO:0000313" key="1">
    <source>
        <dbReference type="EMBL" id="EAT78360.1"/>
    </source>
</evidence>
<dbReference type="GeneID" id="5981243"/>
<dbReference type="KEGG" id="pno:SNOG_14123"/>
<dbReference type="EMBL" id="CH445354">
    <property type="protein sequence ID" value="EAT78360.1"/>
    <property type="molecule type" value="Genomic_DNA"/>
</dbReference>
<proteinExistence type="predicted"/>
<dbReference type="Proteomes" id="UP000001055">
    <property type="component" value="Unassembled WGS sequence"/>
</dbReference>